<keyword evidence="1 2" id="KW-0129">CBS domain</keyword>
<dbReference type="AlphaFoldDB" id="A0A2G1VGN1"/>
<dbReference type="SMART" id="SM00100">
    <property type="entry name" value="cNMP"/>
    <property type="match status" value="1"/>
</dbReference>
<accession>A0A2G1VGN1</accession>
<dbReference type="CDD" id="cd04587">
    <property type="entry name" value="CBS_pair_CAP-ED_NT_Pol-beta-like_DUF294_assoc"/>
    <property type="match status" value="1"/>
</dbReference>
<evidence type="ECO:0000313" key="5">
    <source>
        <dbReference type="EMBL" id="PHQ25947.1"/>
    </source>
</evidence>
<dbReference type="SUPFAM" id="SSF54631">
    <property type="entry name" value="CBS-domain pair"/>
    <property type="match status" value="1"/>
</dbReference>
<dbReference type="InterPro" id="IPR051257">
    <property type="entry name" value="Diverse_CBS-Domain"/>
</dbReference>
<dbReference type="EMBL" id="NTFI01000002">
    <property type="protein sequence ID" value="PHQ25947.1"/>
    <property type="molecule type" value="Genomic_DNA"/>
</dbReference>
<evidence type="ECO:0000259" key="3">
    <source>
        <dbReference type="PROSITE" id="PS50042"/>
    </source>
</evidence>
<name>A0A2G1VGN1_9GAMM</name>
<evidence type="ECO:0000313" key="6">
    <source>
        <dbReference type="Proteomes" id="UP000229044"/>
    </source>
</evidence>
<proteinExistence type="predicted"/>
<evidence type="ECO:0000256" key="2">
    <source>
        <dbReference type="PROSITE-ProRule" id="PRU00703"/>
    </source>
</evidence>
<dbReference type="Pfam" id="PF00571">
    <property type="entry name" value="CBS"/>
    <property type="match status" value="2"/>
</dbReference>
<feature type="domain" description="Cyclic nucleotide-binding" evidence="3">
    <location>
        <begin position="17"/>
        <end position="115"/>
    </location>
</feature>
<dbReference type="Proteomes" id="UP000229044">
    <property type="component" value="Unassembled WGS sequence"/>
</dbReference>
<dbReference type="Pfam" id="PF00027">
    <property type="entry name" value="cNMP_binding"/>
    <property type="match status" value="1"/>
</dbReference>
<comment type="caution">
    <text evidence="5">The sequence shown here is derived from an EMBL/GenBank/DDBJ whole genome shotgun (WGS) entry which is preliminary data.</text>
</comment>
<keyword evidence="6" id="KW-1185">Reference proteome</keyword>
<dbReference type="InterPro" id="IPR005105">
    <property type="entry name" value="GlnD_Uridyltrans_N"/>
</dbReference>
<dbReference type="OrthoDB" id="9808528at2"/>
<organism evidence="5 6">
    <name type="scientific">Marinobacter guineae</name>
    <dbReference type="NCBI Taxonomy" id="432303"/>
    <lineage>
        <taxon>Bacteria</taxon>
        <taxon>Pseudomonadati</taxon>
        <taxon>Pseudomonadota</taxon>
        <taxon>Gammaproteobacteria</taxon>
        <taxon>Pseudomonadales</taxon>
        <taxon>Marinobacteraceae</taxon>
        <taxon>Marinobacter</taxon>
    </lineage>
</organism>
<dbReference type="InterPro" id="IPR000644">
    <property type="entry name" value="CBS_dom"/>
</dbReference>
<dbReference type="PANTHER" id="PTHR43080">
    <property type="entry name" value="CBS DOMAIN-CONTAINING PROTEIN CBSX3, MITOCHONDRIAL"/>
    <property type="match status" value="1"/>
</dbReference>
<dbReference type="InterPro" id="IPR000595">
    <property type="entry name" value="cNMP-bd_dom"/>
</dbReference>
<gene>
    <name evidence="5" type="ORF">CLH62_10155</name>
</gene>
<protein>
    <submittedName>
        <fullName evidence="5">Cyclic nucleotide-binding protein</fullName>
    </submittedName>
</protein>
<dbReference type="SMART" id="SM00116">
    <property type="entry name" value="CBS"/>
    <property type="match status" value="2"/>
</dbReference>
<dbReference type="CDD" id="cd00038">
    <property type="entry name" value="CAP_ED"/>
    <property type="match status" value="1"/>
</dbReference>
<dbReference type="Pfam" id="PF10335">
    <property type="entry name" value="DUF294_C"/>
    <property type="match status" value="1"/>
</dbReference>
<dbReference type="PROSITE" id="PS51371">
    <property type="entry name" value="CBS"/>
    <property type="match status" value="2"/>
</dbReference>
<feature type="domain" description="CBS" evidence="4">
    <location>
        <begin position="224"/>
        <end position="280"/>
    </location>
</feature>
<feature type="domain" description="CBS" evidence="4">
    <location>
        <begin position="156"/>
        <end position="216"/>
    </location>
</feature>
<evidence type="ECO:0000259" key="4">
    <source>
        <dbReference type="PROSITE" id="PS51371"/>
    </source>
</evidence>
<evidence type="ECO:0000256" key="1">
    <source>
        <dbReference type="ARBA" id="ARBA00023122"/>
    </source>
</evidence>
<dbReference type="Gene3D" id="2.60.120.10">
    <property type="entry name" value="Jelly Rolls"/>
    <property type="match status" value="1"/>
</dbReference>
<dbReference type="PROSITE" id="PS50042">
    <property type="entry name" value="CNMP_BINDING_3"/>
    <property type="match status" value="1"/>
</dbReference>
<dbReference type="SUPFAM" id="SSF51206">
    <property type="entry name" value="cAMP-binding domain-like"/>
    <property type="match status" value="1"/>
</dbReference>
<dbReference type="InterPro" id="IPR018821">
    <property type="entry name" value="DUF294_put_nucleoTrafse_sb-bd"/>
</dbReference>
<dbReference type="RefSeq" id="WP_099618045.1">
    <property type="nucleotide sequence ID" value="NZ_KZ319340.1"/>
</dbReference>
<dbReference type="CDD" id="cd05401">
    <property type="entry name" value="NT_GlnE_GlnD_like"/>
    <property type="match status" value="1"/>
</dbReference>
<dbReference type="InterPro" id="IPR018490">
    <property type="entry name" value="cNMP-bd_dom_sf"/>
</dbReference>
<reference evidence="5 6" key="1">
    <citation type="submission" date="2017-09" db="EMBL/GenBank/DDBJ databases">
        <title>The draft genome sequences of Marinobacter guineae M3B.</title>
        <authorList>
            <person name="Cao J."/>
        </authorList>
    </citation>
    <scope>NUCLEOTIDE SEQUENCE [LARGE SCALE GENOMIC DNA]</scope>
    <source>
        <strain evidence="5 6">M3B</strain>
    </source>
</reference>
<dbReference type="PANTHER" id="PTHR43080:SF2">
    <property type="entry name" value="CBS DOMAIN-CONTAINING PROTEIN"/>
    <property type="match status" value="1"/>
</dbReference>
<dbReference type="InterPro" id="IPR046342">
    <property type="entry name" value="CBS_dom_sf"/>
</dbReference>
<dbReference type="Pfam" id="PF03445">
    <property type="entry name" value="DUF294"/>
    <property type="match status" value="1"/>
</dbReference>
<dbReference type="GO" id="GO:0008773">
    <property type="term" value="F:[protein-PII] uridylyltransferase activity"/>
    <property type="evidence" value="ECO:0007669"/>
    <property type="project" value="InterPro"/>
</dbReference>
<sequence>MQAELIDIRNHMAQHPPFDEMTEELLDKVVGGIEVVYFKAGTQILEFGDQNIWLYYVRSGAVEIYRRSGELYNRISEGGIFGQFGLLMHKKVRFPAKALEDTLIYKIPDEIFQYLWENDEDFADFVEIEDRSRLRSALSRREKSNELMTSKVIRLVSREPISAPCTVRLQEAARIMTDNGVSALLLMDEGGEKPLLKGIITDRDLRTRALSEALPSETPISDIMSEGLITIPSSMFIFEAMLTMLHNNVHHLPVMDRDEVRGVVALSDIVKYESQSSLYLVSNIYHQQDVKGLKKISRDVRDSFVRMVNEDANSHMIGSAMAGIGRSFTQRLLELGEEKLGPPPVPYCFMALGSMARDEQLVVTDQDNAMILDDSFVPEQHDEYFLALAKFVSDGLAECGYTYCTGDIMATNQKWRQPLRVWKDYFADWIDNPKAQALLNSNIFFDLDGIYGQTEFAEQLKTLVADKASNSQRFLSLLARNALNRTPPIGFFRTFVLEEDGKQQKTFNLKRRGTAPLSDLIRVHALACGSRAQNSFERLKAIGNTKLLLDDDLGNLRDALEFISIVRIRHQALAIEAGREPDNNVRPEDLSPFERSHLKDAFQVVSNAQKFLRFRYNAQATRNV</sequence>
<dbReference type="Gene3D" id="3.10.580.10">
    <property type="entry name" value="CBS-domain"/>
    <property type="match status" value="1"/>
</dbReference>
<dbReference type="InterPro" id="IPR014710">
    <property type="entry name" value="RmlC-like_jellyroll"/>
</dbReference>